<dbReference type="Proteomes" id="UP000254711">
    <property type="component" value="Unassembled WGS sequence"/>
</dbReference>
<gene>
    <name evidence="1" type="ORF">DVT68_17085</name>
</gene>
<reference evidence="1 2" key="1">
    <citation type="submission" date="2018-07" db="EMBL/GenBank/DDBJ databases">
        <title>Dyella solisilvae sp. nov., isolated from the pine and broad-leaved mixed forest soil.</title>
        <authorList>
            <person name="Gao Z."/>
            <person name="Qiu L."/>
        </authorList>
    </citation>
    <scope>NUCLEOTIDE SEQUENCE [LARGE SCALE GENOMIC DNA]</scope>
    <source>
        <strain evidence="1 2">DHG54</strain>
    </source>
</reference>
<comment type="caution">
    <text evidence="1">The sequence shown here is derived from an EMBL/GenBank/DDBJ whole genome shotgun (WGS) entry which is preliminary data.</text>
</comment>
<accession>A0A370K4U9</accession>
<dbReference type="AlphaFoldDB" id="A0A370K4U9"/>
<proteinExistence type="predicted"/>
<dbReference type="EMBL" id="QQSY01000005">
    <property type="protein sequence ID" value="RDI97457.1"/>
    <property type="molecule type" value="Genomic_DNA"/>
</dbReference>
<keyword evidence="2" id="KW-1185">Reference proteome</keyword>
<organism evidence="1 2">
    <name type="scientific">Dyella solisilvae</name>
    <dbReference type="NCBI Taxonomy" id="1920168"/>
    <lineage>
        <taxon>Bacteria</taxon>
        <taxon>Pseudomonadati</taxon>
        <taxon>Pseudomonadota</taxon>
        <taxon>Gammaproteobacteria</taxon>
        <taxon>Lysobacterales</taxon>
        <taxon>Rhodanobacteraceae</taxon>
        <taxon>Dyella</taxon>
    </lineage>
</organism>
<name>A0A370K4U9_9GAMM</name>
<evidence type="ECO:0000313" key="1">
    <source>
        <dbReference type="EMBL" id="RDI97457.1"/>
    </source>
</evidence>
<dbReference type="RefSeq" id="WP_114826320.1">
    <property type="nucleotide sequence ID" value="NZ_QQSY01000005.1"/>
</dbReference>
<evidence type="ECO:0000313" key="2">
    <source>
        <dbReference type="Proteomes" id="UP000254711"/>
    </source>
</evidence>
<sequence length="61" mass="6744">MRLLGDEVGVFLGKEQLRAGIAADASLRDVTVEELRIECWFPDDQATAALCRQLAREPVEA</sequence>
<protein>
    <submittedName>
        <fullName evidence="1">Uncharacterized protein</fullName>
    </submittedName>
</protein>